<keyword evidence="1" id="KW-0812">Transmembrane</keyword>
<keyword evidence="1" id="KW-1133">Transmembrane helix</keyword>
<sequence length="38" mass="4580">EEEACLVHPFFADYLQNLFFMGLTYYQIALYILESSYH</sequence>
<evidence type="ECO:0000313" key="2">
    <source>
        <dbReference type="EMBL" id="SFM39945.1"/>
    </source>
</evidence>
<keyword evidence="1" id="KW-0472">Membrane</keyword>
<keyword evidence="3" id="KW-1185">Reference proteome</keyword>
<protein>
    <submittedName>
        <fullName evidence="2">Uncharacterized protein</fullName>
    </submittedName>
</protein>
<name>A0A1I4QJS3_9FIRM</name>
<proteinExistence type="predicted"/>
<feature type="transmembrane region" description="Helical" evidence="1">
    <location>
        <begin position="14"/>
        <end position="33"/>
    </location>
</feature>
<organism evidence="2 3">
    <name type="scientific">Pelosinus propionicus DSM 13327</name>
    <dbReference type="NCBI Taxonomy" id="1123291"/>
    <lineage>
        <taxon>Bacteria</taxon>
        <taxon>Bacillati</taxon>
        <taxon>Bacillota</taxon>
        <taxon>Negativicutes</taxon>
        <taxon>Selenomonadales</taxon>
        <taxon>Sporomusaceae</taxon>
        <taxon>Pelosinus</taxon>
    </lineage>
</organism>
<dbReference type="AlphaFoldDB" id="A0A1I4QJS3"/>
<accession>A0A1I4QJS3</accession>
<reference evidence="3" key="1">
    <citation type="submission" date="2016-10" db="EMBL/GenBank/DDBJ databases">
        <authorList>
            <person name="Varghese N."/>
            <person name="Submissions S."/>
        </authorList>
    </citation>
    <scope>NUCLEOTIDE SEQUENCE [LARGE SCALE GENOMIC DNA]</scope>
    <source>
        <strain evidence="3">DSM 13327</strain>
    </source>
</reference>
<evidence type="ECO:0000256" key="1">
    <source>
        <dbReference type="SAM" id="Phobius"/>
    </source>
</evidence>
<evidence type="ECO:0000313" key="3">
    <source>
        <dbReference type="Proteomes" id="UP000199520"/>
    </source>
</evidence>
<feature type="non-terminal residue" evidence="2">
    <location>
        <position position="1"/>
    </location>
</feature>
<dbReference type="EMBL" id="FOTS01000105">
    <property type="protein sequence ID" value="SFM39945.1"/>
    <property type="molecule type" value="Genomic_DNA"/>
</dbReference>
<gene>
    <name evidence="2" type="ORF">SAMN04490355_11051</name>
</gene>
<dbReference type="Proteomes" id="UP000199520">
    <property type="component" value="Unassembled WGS sequence"/>
</dbReference>